<dbReference type="Pfam" id="PF02140">
    <property type="entry name" value="SUEL_Lectin"/>
    <property type="match status" value="1"/>
</dbReference>
<evidence type="ECO:0000259" key="1">
    <source>
        <dbReference type="PROSITE" id="PS50228"/>
    </source>
</evidence>
<organism evidence="2 3">
    <name type="scientific">Rotaria magnacalcarata</name>
    <dbReference type="NCBI Taxonomy" id="392030"/>
    <lineage>
        <taxon>Eukaryota</taxon>
        <taxon>Metazoa</taxon>
        <taxon>Spiralia</taxon>
        <taxon>Gnathifera</taxon>
        <taxon>Rotifera</taxon>
        <taxon>Eurotatoria</taxon>
        <taxon>Bdelloidea</taxon>
        <taxon>Philodinida</taxon>
        <taxon>Philodinidae</taxon>
        <taxon>Rotaria</taxon>
    </lineage>
</organism>
<gene>
    <name evidence="2" type="ORF">SMN809_LOCUS59652</name>
</gene>
<feature type="non-terminal residue" evidence="2">
    <location>
        <position position="1"/>
    </location>
</feature>
<dbReference type="GO" id="GO:0030246">
    <property type="term" value="F:carbohydrate binding"/>
    <property type="evidence" value="ECO:0007669"/>
    <property type="project" value="InterPro"/>
</dbReference>
<evidence type="ECO:0000313" key="2">
    <source>
        <dbReference type="EMBL" id="CAF5059141.1"/>
    </source>
</evidence>
<name>A0A8S3EDT6_9BILA</name>
<proteinExistence type="predicted"/>
<dbReference type="Proteomes" id="UP000676336">
    <property type="component" value="Unassembled WGS sequence"/>
</dbReference>
<dbReference type="CDD" id="cd22842">
    <property type="entry name" value="Gal_Rha_Lectin_BGal"/>
    <property type="match status" value="1"/>
</dbReference>
<sequence length="56" mass="5667">VISQIDFASFGTAVGGCGAMKQGTCHAANSSDIIQRTCVGQQKCSVTASSDLFGDP</sequence>
<accession>A0A8S3EDT6</accession>
<evidence type="ECO:0000313" key="3">
    <source>
        <dbReference type="Proteomes" id="UP000676336"/>
    </source>
</evidence>
<dbReference type="AlphaFoldDB" id="A0A8S3EDT6"/>
<dbReference type="InterPro" id="IPR000922">
    <property type="entry name" value="Lectin_gal-bd_dom"/>
</dbReference>
<feature type="domain" description="SUEL-type lectin" evidence="1">
    <location>
        <begin position="1"/>
        <end position="56"/>
    </location>
</feature>
<dbReference type="InterPro" id="IPR043159">
    <property type="entry name" value="Lectin_gal-bd_sf"/>
</dbReference>
<protein>
    <recommendedName>
        <fullName evidence="1">SUEL-type lectin domain-containing protein</fullName>
    </recommendedName>
</protein>
<feature type="non-terminal residue" evidence="2">
    <location>
        <position position="56"/>
    </location>
</feature>
<dbReference type="EMBL" id="CAJOBI010228615">
    <property type="protein sequence ID" value="CAF5059141.1"/>
    <property type="molecule type" value="Genomic_DNA"/>
</dbReference>
<comment type="caution">
    <text evidence="2">The sequence shown here is derived from an EMBL/GenBank/DDBJ whole genome shotgun (WGS) entry which is preliminary data.</text>
</comment>
<dbReference type="Gene3D" id="2.60.120.740">
    <property type="match status" value="1"/>
</dbReference>
<dbReference type="PROSITE" id="PS50228">
    <property type="entry name" value="SUEL_LECTIN"/>
    <property type="match status" value="1"/>
</dbReference>
<reference evidence="2" key="1">
    <citation type="submission" date="2021-02" db="EMBL/GenBank/DDBJ databases">
        <authorList>
            <person name="Nowell W R."/>
        </authorList>
    </citation>
    <scope>NUCLEOTIDE SEQUENCE</scope>
</reference>